<dbReference type="Pfam" id="PF00690">
    <property type="entry name" value="Cation_ATPase_N"/>
    <property type="match status" value="1"/>
</dbReference>
<dbReference type="STRING" id="425265.A8Q8I4"/>
<dbReference type="GeneID" id="5854038"/>
<comment type="catalytic activity">
    <reaction evidence="12">
        <text>Ca(2+)(in) + ATP + H2O = Ca(2+)(out) + ADP + phosphate + H(+)</text>
        <dbReference type="Rhea" id="RHEA:18105"/>
        <dbReference type="ChEBI" id="CHEBI:15377"/>
        <dbReference type="ChEBI" id="CHEBI:15378"/>
        <dbReference type="ChEBI" id="CHEBI:29108"/>
        <dbReference type="ChEBI" id="CHEBI:30616"/>
        <dbReference type="ChEBI" id="CHEBI:43474"/>
        <dbReference type="ChEBI" id="CHEBI:456216"/>
        <dbReference type="EC" id="7.2.2.10"/>
    </reaction>
</comment>
<dbReference type="PRINTS" id="PR00119">
    <property type="entry name" value="CATATPASE"/>
</dbReference>
<dbReference type="PANTHER" id="PTHR42861">
    <property type="entry name" value="CALCIUM-TRANSPORTING ATPASE"/>
    <property type="match status" value="1"/>
</dbReference>
<dbReference type="RefSeq" id="XP_001729732.1">
    <property type="nucleotide sequence ID" value="XM_001729680.1"/>
</dbReference>
<comment type="function">
    <text evidence="12">Catalyzes the hydrolysis of ATP coupled with the transport of calcium.</text>
</comment>
<keyword evidence="2 12" id="KW-0813">Transport</keyword>
<dbReference type="FunCoup" id="A8Q8I4">
    <property type="interactions" value="219"/>
</dbReference>
<evidence type="ECO:0000256" key="6">
    <source>
        <dbReference type="ARBA" id="ARBA00022837"/>
    </source>
</evidence>
<evidence type="ECO:0000256" key="7">
    <source>
        <dbReference type="ARBA" id="ARBA00022840"/>
    </source>
</evidence>
<dbReference type="Gene3D" id="1.20.1110.10">
    <property type="entry name" value="Calcium-transporting ATPase, transmembrane domain"/>
    <property type="match status" value="1"/>
</dbReference>
<dbReference type="OMA" id="KMHACET"/>
<dbReference type="GO" id="GO:0012505">
    <property type="term" value="C:endomembrane system"/>
    <property type="evidence" value="ECO:0007669"/>
    <property type="project" value="UniProtKB-SubCell"/>
</dbReference>
<dbReference type="InParanoid" id="A8Q8I4"/>
<dbReference type="InterPro" id="IPR023214">
    <property type="entry name" value="HAD_sf"/>
</dbReference>
<dbReference type="InterPro" id="IPR008250">
    <property type="entry name" value="ATPase_P-typ_transduc_dom_A_sf"/>
</dbReference>
<evidence type="ECO:0000256" key="10">
    <source>
        <dbReference type="ARBA" id="ARBA00023065"/>
    </source>
</evidence>
<dbReference type="Gene3D" id="3.40.50.1000">
    <property type="entry name" value="HAD superfamily/HAD-like"/>
    <property type="match status" value="1"/>
</dbReference>
<comment type="similarity">
    <text evidence="12">Belongs to the cation transport ATPase (P-type) (TC 3.A.3) family.</text>
</comment>
<dbReference type="InterPro" id="IPR006413">
    <property type="entry name" value="P-type_ATPase_IIA_PMR1"/>
</dbReference>
<dbReference type="OrthoDB" id="3352408at2759"/>
<evidence type="ECO:0000256" key="1">
    <source>
        <dbReference type="ARBA" id="ARBA00004127"/>
    </source>
</evidence>
<dbReference type="InterPro" id="IPR044492">
    <property type="entry name" value="P_typ_ATPase_HD_dom"/>
</dbReference>
<dbReference type="Gene3D" id="3.40.1110.10">
    <property type="entry name" value="Calcium-transporting ATPase, cytoplasmic domain N"/>
    <property type="match status" value="1"/>
</dbReference>
<gene>
    <name evidence="14" type="ORF">MGL_3276</name>
</gene>
<dbReference type="GO" id="GO:0005524">
    <property type="term" value="F:ATP binding"/>
    <property type="evidence" value="ECO:0007669"/>
    <property type="project" value="UniProtKB-KW"/>
</dbReference>
<keyword evidence="3 12" id="KW-0109">Calcium transport</keyword>
<feature type="transmembrane region" description="Helical" evidence="12">
    <location>
        <begin position="825"/>
        <end position="843"/>
    </location>
</feature>
<evidence type="ECO:0000256" key="5">
    <source>
        <dbReference type="ARBA" id="ARBA00022741"/>
    </source>
</evidence>
<dbReference type="EC" id="7.2.2.10" evidence="12"/>
<dbReference type="GO" id="GO:0016020">
    <property type="term" value="C:membrane"/>
    <property type="evidence" value="ECO:0007669"/>
    <property type="project" value="UniProtKB-SubCell"/>
</dbReference>
<keyword evidence="10 12" id="KW-0406">Ion transport</keyword>
<dbReference type="InterPro" id="IPR023298">
    <property type="entry name" value="ATPase_P-typ_TM_dom_sf"/>
</dbReference>
<dbReference type="GO" id="GO:0016887">
    <property type="term" value="F:ATP hydrolysis activity"/>
    <property type="evidence" value="ECO:0007669"/>
    <property type="project" value="InterPro"/>
</dbReference>
<feature type="transmembrane region" description="Helical" evidence="12">
    <location>
        <begin position="767"/>
        <end position="783"/>
    </location>
</feature>
<dbReference type="Pfam" id="PF13246">
    <property type="entry name" value="Cation_ATPase"/>
    <property type="match status" value="1"/>
</dbReference>
<dbReference type="GO" id="GO:0005388">
    <property type="term" value="F:P-type calcium transporter activity"/>
    <property type="evidence" value="ECO:0007669"/>
    <property type="project" value="UniProtKB-EC"/>
</dbReference>
<name>A8Q8I4_MALGO</name>
<protein>
    <recommendedName>
        <fullName evidence="12">Calcium-transporting ATPase</fullName>
        <ecNumber evidence="12">7.2.2.10</ecNumber>
    </recommendedName>
</protein>
<dbReference type="InterPro" id="IPR059000">
    <property type="entry name" value="ATPase_P-type_domA"/>
</dbReference>
<evidence type="ECO:0000256" key="11">
    <source>
        <dbReference type="ARBA" id="ARBA00023136"/>
    </source>
</evidence>
<dbReference type="SFLD" id="SFLDF00027">
    <property type="entry name" value="p-type_atpase"/>
    <property type="match status" value="1"/>
</dbReference>
<dbReference type="InterPro" id="IPR006068">
    <property type="entry name" value="ATPase_P-typ_cation-transptr_C"/>
</dbReference>
<feature type="transmembrane region" description="Helical" evidence="12">
    <location>
        <begin position="795"/>
        <end position="813"/>
    </location>
</feature>
<dbReference type="InterPro" id="IPR023299">
    <property type="entry name" value="ATPase_P-typ_cyto_dom_N"/>
</dbReference>
<keyword evidence="7 12" id="KW-0067">ATP-binding</keyword>
<feature type="transmembrane region" description="Helical" evidence="12">
    <location>
        <begin position="728"/>
        <end position="747"/>
    </location>
</feature>
<accession>A8Q8I4</accession>
<comment type="caution">
    <text evidence="12">Lacks conserved residue(s) required for the propagation of feature annotation.</text>
</comment>
<dbReference type="SFLD" id="SFLDG00002">
    <property type="entry name" value="C1.7:_P-type_atpase_like"/>
    <property type="match status" value="1"/>
</dbReference>
<keyword evidence="6 12" id="KW-0106">Calcium</keyword>
<evidence type="ECO:0000256" key="12">
    <source>
        <dbReference type="RuleBase" id="RU361146"/>
    </source>
</evidence>
<evidence type="ECO:0000256" key="3">
    <source>
        <dbReference type="ARBA" id="ARBA00022568"/>
    </source>
</evidence>
<keyword evidence="4 12" id="KW-0812">Transmembrane</keyword>
<sequence length="863" mass="94079">MRMSVDETMQALDVSSVDQGLDTQSIDALQEKYGMNELEANDPEPLWLRWIYQFKEPMNALLVGSAVVSVLVGQTDDAVCITLALAIVITVGIAQEYRSEKSLEALNNLVPPKCRVIRSARTHTLEARELVPGDVVCLSSGDRVPADVRIVKSQDFEVNESALTGETSAVRKSADDTDQEPTNLAYMGTLVEKGSATGIVYGTGIRTEFGNIFGMVDSVDEKQTPLQISMSGLAQRLSVFSLGLISLLLLVGLVQQKSWIEMFTIAVSLAVAAIPEGLPIVVTVTLALGALEMSHRKAIVKRLPSVETLGCMSVICSDKTGTLTTGHMRVIQLFTVPDGIVEVGKDARRHELSPAMTRNLYAGFFCNNATMNEQGQLVGQATEVAMAQAPESLGLSLSHKDWTRTNEVPFDSERKFMAVTGHGDADKTPGEAQLMKGAPEAVLKHCTTYMAQRPSQLTDQVRSDIQDTISKLTQRGLRVLATAVSTQGRHYTFCGLQAMQDPPREQVHDAIKTLQRGRIHVIMITGDAETTARAIAQQLGLASSPNVMTGSDIESLSERQLRERVRNVSVFARTKPEHKLRIVSALQANNEVVGMTGDGVNDAPALKLADVGISMGSGTDVTKEAADVILVNDNFATIMGAVREGKSIFYNIQNFVTFQLSTSAAALMLISLSTILQLRFPLNAMQILFINILMDGPPSQSLGVDPAHERVMQRPPRAKDAPVLTSRLFLRIAFSAAVMIILTYVVFLTGYTPTALESSLDKHESTVTFTCFVMLALVCAIQSRGLYTGLFDNHMLLWTTGLSFGMQLLIIYVPILQSIFLTEALGLNDFSYLISIAIVGYGLQECRRIYERYLEDKSQDLGA</sequence>
<dbReference type="AlphaFoldDB" id="A8Q8I4"/>
<dbReference type="Pfam" id="PF00689">
    <property type="entry name" value="Cation_ATPase_C"/>
    <property type="match status" value="1"/>
</dbReference>
<proteinExistence type="inferred from homology"/>
<dbReference type="KEGG" id="mgl:MGL_3276"/>
<dbReference type="SUPFAM" id="SSF81665">
    <property type="entry name" value="Calcium ATPase, transmembrane domain M"/>
    <property type="match status" value="1"/>
</dbReference>
<keyword evidence="9 12" id="KW-1133">Transmembrane helix</keyword>
<dbReference type="VEuPathDB" id="FungiDB:MGL_3276"/>
<keyword evidence="15" id="KW-1185">Reference proteome</keyword>
<feature type="domain" description="Cation-transporting P-type ATPase N-terminal" evidence="13">
    <location>
        <begin position="1"/>
        <end position="74"/>
    </location>
</feature>
<dbReference type="SUPFAM" id="SSF81653">
    <property type="entry name" value="Calcium ATPase, transduction domain A"/>
    <property type="match status" value="1"/>
</dbReference>
<dbReference type="InterPro" id="IPR018303">
    <property type="entry name" value="ATPase_P-typ_P_site"/>
</dbReference>
<evidence type="ECO:0000313" key="15">
    <source>
        <dbReference type="Proteomes" id="UP000008837"/>
    </source>
</evidence>
<evidence type="ECO:0000256" key="9">
    <source>
        <dbReference type="ARBA" id="ARBA00022989"/>
    </source>
</evidence>
<dbReference type="InterPro" id="IPR036412">
    <property type="entry name" value="HAD-like_sf"/>
</dbReference>
<feature type="transmembrane region" description="Helical" evidence="12">
    <location>
        <begin position="237"/>
        <end position="256"/>
    </location>
</feature>
<dbReference type="PROSITE" id="PS00154">
    <property type="entry name" value="ATPASE_E1_E2"/>
    <property type="match status" value="1"/>
</dbReference>
<keyword evidence="8" id="KW-1278">Translocase</keyword>
<comment type="subcellular location">
    <subcellularLocation>
        <location evidence="1">Endomembrane system</location>
        <topology evidence="1">Multi-pass membrane protein</topology>
    </subcellularLocation>
    <subcellularLocation>
        <location evidence="12">Membrane</location>
        <topology evidence="12">Multi-pass membrane protein</topology>
    </subcellularLocation>
</comment>
<dbReference type="InterPro" id="IPR004014">
    <property type="entry name" value="ATPase_P-typ_cation-transptr_N"/>
</dbReference>
<evidence type="ECO:0000256" key="2">
    <source>
        <dbReference type="ARBA" id="ARBA00022448"/>
    </source>
</evidence>
<dbReference type="SUPFAM" id="SSF56784">
    <property type="entry name" value="HAD-like"/>
    <property type="match status" value="1"/>
</dbReference>
<feature type="transmembrane region" description="Helical" evidence="12">
    <location>
        <begin position="262"/>
        <end position="291"/>
    </location>
</feature>
<organism evidence="14 15">
    <name type="scientific">Malassezia globosa (strain ATCC MYA-4612 / CBS 7966)</name>
    <name type="common">Dandruff-associated fungus</name>
    <dbReference type="NCBI Taxonomy" id="425265"/>
    <lineage>
        <taxon>Eukaryota</taxon>
        <taxon>Fungi</taxon>
        <taxon>Dikarya</taxon>
        <taxon>Basidiomycota</taxon>
        <taxon>Ustilaginomycotina</taxon>
        <taxon>Malasseziomycetes</taxon>
        <taxon>Malasseziales</taxon>
        <taxon>Malasseziaceae</taxon>
        <taxon>Malassezia</taxon>
    </lineage>
</organism>
<evidence type="ECO:0000259" key="13">
    <source>
        <dbReference type="SMART" id="SM00831"/>
    </source>
</evidence>
<dbReference type="SFLD" id="SFLDS00003">
    <property type="entry name" value="Haloacid_Dehalogenase"/>
    <property type="match status" value="1"/>
</dbReference>
<dbReference type="Gene3D" id="2.70.150.10">
    <property type="entry name" value="Calcium-transporting ATPase, cytoplasmic transduction domain A"/>
    <property type="match status" value="1"/>
</dbReference>
<evidence type="ECO:0000256" key="8">
    <source>
        <dbReference type="ARBA" id="ARBA00022967"/>
    </source>
</evidence>
<evidence type="ECO:0000256" key="4">
    <source>
        <dbReference type="ARBA" id="ARBA00022692"/>
    </source>
</evidence>
<comment type="caution">
    <text evidence="14">The sequence shown here is derived from an EMBL/GenBank/DDBJ whole genome shotgun (WGS) entry which is preliminary data.</text>
</comment>
<dbReference type="NCBIfam" id="TIGR01494">
    <property type="entry name" value="ATPase_P-type"/>
    <property type="match status" value="2"/>
</dbReference>
<keyword evidence="11 12" id="KW-0472">Membrane</keyword>
<dbReference type="SMART" id="SM00831">
    <property type="entry name" value="Cation_ATPase_N"/>
    <property type="match status" value="1"/>
</dbReference>
<reference evidence="14 15" key="1">
    <citation type="journal article" date="2007" name="Proc. Natl. Acad. Sci. U.S.A.">
        <title>Dandruff-associated Malassezia genomes reveal convergent and divergent virulence traits shared with plant and human fungal pathogens.</title>
        <authorList>
            <person name="Xu J."/>
            <person name="Saunders C.W."/>
            <person name="Hu P."/>
            <person name="Grant R.A."/>
            <person name="Boekhout T."/>
            <person name="Kuramae E.E."/>
            <person name="Kronstad J.W."/>
            <person name="Deangelis Y.M."/>
            <person name="Reeder N.L."/>
            <person name="Johnstone K.R."/>
            <person name="Leland M."/>
            <person name="Fieno A.M."/>
            <person name="Begley W.M."/>
            <person name="Sun Y."/>
            <person name="Lacey M.P."/>
            <person name="Chaudhary T."/>
            <person name="Keough T."/>
            <person name="Chu L."/>
            <person name="Sears R."/>
            <person name="Yuan B."/>
            <person name="Dawson T.L.Jr."/>
        </authorList>
    </citation>
    <scope>NUCLEOTIDE SEQUENCE [LARGE SCALE GENOMIC DNA]</scope>
    <source>
        <strain evidence="15">ATCC MYA-4612 / CBS 7966</strain>
    </source>
</reference>
<evidence type="ECO:0000313" key="14">
    <source>
        <dbReference type="EMBL" id="EDP42518.1"/>
    </source>
</evidence>
<dbReference type="SUPFAM" id="SSF81660">
    <property type="entry name" value="Metal cation-transporting ATPase, ATP-binding domain N"/>
    <property type="match status" value="1"/>
</dbReference>
<dbReference type="EMBL" id="AAYY01000011">
    <property type="protein sequence ID" value="EDP42518.1"/>
    <property type="molecule type" value="Genomic_DNA"/>
</dbReference>
<dbReference type="Pfam" id="PF08282">
    <property type="entry name" value="Hydrolase_3"/>
    <property type="match status" value="1"/>
</dbReference>
<dbReference type="InterPro" id="IPR001757">
    <property type="entry name" value="P_typ_ATPase"/>
</dbReference>
<keyword evidence="5 12" id="KW-0547">Nucleotide-binding</keyword>
<dbReference type="PRINTS" id="PR00120">
    <property type="entry name" value="HATPASE"/>
</dbReference>
<dbReference type="Proteomes" id="UP000008837">
    <property type="component" value="Unassembled WGS sequence"/>
</dbReference>
<dbReference type="NCBIfam" id="TIGR01522">
    <property type="entry name" value="ATPase-IIA2_Ca"/>
    <property type="match status" value="1"/>
</dbReference>
<dbReference type="Pfam" id="PF00122">
    <property type="entry name" value="E1-E2_ATPase"/>
    <property type="match status" value="1"/>
</dbReference>